<feature type="transmembrane region" description="Helical" evidence="1">
    <location>
        <begin position="141"/>
        <end position="166"/>
    </location>
</feature>
<proteinExistence type="predicted"/>
<evidence type="ECO:0000313" key="3">
    <source>
        <dbReference type="Proteomes" id="UP000284706"/>
    </source>
</evidence>
<name>A0A409W5Q2_9AGAR</name>
<reference evidence="2 3" key="1">
    <citation type="journal article" date="2018" name="Evol. Lett.">
        <title>Horizontal gene cluster transfer increased hallucinogenic mushroom diversity.</title>
        <authorList>
            <person name="Reynolds H.T."/>
            <person name="Vijayakumar V."/>
            <person name="Gluck-Thaler E."/>
            <person name="Korotkin H.B."/>
            <person name="Matheny P.B."/>
            <person name="Slot J.C."/>
        </authorList>
    </citation>
    <scope>NUCLEOTIDE SEQUENCE [LARGE SCALE GENOMIC DNA]</scope>
    <source>
        <strain evidence="2 3">SRW20</strain>
    </source>
</reference>
<sequence>MSSPSPSPVQLAAPANIEESENASNLHSTILMIFLMGVYTTVYFATLYIYLARKTVQRFIVVTTITALYVFSVIQFACQWSLIQWEFITNGQTQDSVFVAYDISPEWINILIYISSALTIILADGLLIWRCYHVWDRSMRVLAFLALLWSAESGVSVASIAVQGIIGGTSATEQLALLANHLVSAQYFLALATSVATTCLIAYKIHSVSKQSAGLGFSSHQRFKHILDVIVQSSVVYSLTLLLMAIGFVLPEEIGDGRNTRGFAFLNYSAVLGLVISGLAPTVMVTRVALLAGNTDLDSSSVAPMSGLNFLVKTTGEEESMGR</sequence>
<keyword evidence="1" id="KW-0812">Transmembrane</keyword>
<keyword evidence="3" id="KW-1185">Reference proteome</keyword>
<dbReference type="InParanoid" id="A0A409W5Q2"/>
<gene>
    <name evidence="2" type="ORF">CVT26_012142</name>
</gene>
<keyword evidence="1" id="KW-0472">Membrane</keyword>
<protein>
    <submittedName>
        <fullName evidence="2">Uncharacterized protein</fullName>
    </submittedName>
</protein>
<feature type="transmembrane region" description="Helical" evidence="1">
    <location>
        <begin position="270"/>
        <end position="290"/>
    </location>
</feature>
<keyword evidence="1" id="KW-1133">Transmembrane helix</keyword>
<dbReference type="AlphaFoldDB" id="A0A409W5Q2"/>
<accession>A0A409W5Q2</accession>
<dbReference type="OrthoDB" id="3265004at2759"/>
<feature type="transmembrane region" description="Helical" evidence="1">
    <location>
        <begin position="186"/>
        <end position="205"/>
    </location>
</feature>
<comment type="caution">
    <text evidence="2">The sequence shown here is derived from an EMBL/GenBank/DDBJ whole genome shotgun (WGS) entry which is preliminary data.</text>
</comment>
<feature type="transmembrane region" description="Helical" evidence="1">
    <location>
        <begin position="30"/>
        <end position="52"/>
    </location>
</feature>
<evidence type="ECO:0000256" key="1">
    <source>
        <dbReference type="SAM" id="Phobius"/>
    </source>
</evidence>
<feature type="transmembrane region" description="Helical" evidence="1">
    <location>
        <begin position="59"/>
        <end position="83"/>
    </location>
</feature>
<feature type="transmembrane region" description="Helical" evidence="1">
    <location>
        <begin position="226"/>
        <end position="250"/>
    </location>
</feature>
<feature type="transmembrane region" description="Helical" evidence="1">
    <location>
        <begin position="107"/>
        <end position="129"/>
    </location>
</feature>
<organism evidence="2 3">
    <name type="scientific">Gymnopilus dilepis</name>
    <dbReference type="NCBI Taxonomy" id="231916"/>
    <lineage>
        <taxon>Eukaryota</taxon>
        <taxon>Fungi</taxon>
        <taxon>Dikarya</taxon>
        <taxon>Basidiomycota</taxon>
        <taxon>Agaricomycotina</taxon>
        <taxon>Agaricomycetes</taxon>
        <taxon>Agaricomycetidae</taxon>
        <taxon>Agaricales</taxon>
        <taxon>Agaricineae</taxon>
        <taxon>Hymenogastraceae</taxon>
        <taxon>Gymnopilus</taxon>
    </lineage>
</organism>
<dbReference type="EMBL" id="NHYE01005381">
    <property type="protein sequence ID" value="PPQ73827.1"/>
    <property type="molecule type" value="Genomic_DNA"/>
</dbReference>
<dbReference type="Proteomes" id="UP000284706">
    <property type="component" value="Unassembled WGS sequence"/>
</dbReference>
<evidence type="ECO:0000313" key="2">
    <source>
        <dbReference type="EMBL" id="PPQ73827.1"/>
    </source>
</evidence>